<feature type="compositionally biased region" description="Polar residues" evidence="5">
    <location>
        <begin position="668"/>
        <end position="682"/>
    </location>
</feature>
<evidence type="ECO:0000256" key="4">
    <source>
        <dbReference type="ARBA" id="ARBA00023136"/>
    </source>
</evidence>
<gene>
    <name evidence="7" type="ORF">CFD26_108727</name>
</gene>
<evidence type="ECO:0000256" key="3">
    <source>
        <dbReference type="ARBA" id="ARBA00022989"/>
    </source>
</evidence>
<feature type="region of interest" description="Disordered" evidence="5">
    <location>
        <begin position="663"/>
        <end position="682"/>
    </location>
</feature>
<sequence length="1293" mass="145974">MLLLPDKPHWGENSRDSRENPPETRNGRPRFHSHDRGRGPRTDEDPHERHQRVIVERSADGKRDLVIHFDLGSNPFAVNGGLKWRRTRAITWPTLAQQHAVTSRKIERLNILSSTSFSDKPGNPFVELKCDSEWGIQDNYFIRWTHMQRDVLDFDEFAHIAVHLPGISEEMALVADHLLVNVRKELEQGFVHGKYLSPGSIRCDGRDPKNTRKEDVSAIFTCVPYLSFERLYDADEGTVRGMNMSNLHPVRTLLQWQFDGESTRERDSSQCLRIKDESNGTKYLHVPHLWCLVLGSEAIVSSCHLPINQLMAPNIVKQRKPVDPGKSSMVQVTDPYKRHYFFPIENCKTFFELRQLVSSQCLEDIGLEIEHCDLLLNSGEILTAARWIGIATGGTSVLVTVSVVERHDEENHVSEVKALGYSETSSESSGEESDHSTHENWKVAIRSRSPAQSPRRQRAANAKAVKELERTGLVVNEPSAIIAAKKEPGDTKGVKMYRLDPTTTDEKSNGQDEGSMPSEGLDHRPQPYSESTEARNEARSQAPENKASHRGHAETPKSERRVTEHRESAEHPRLVPRIPPFFTWKLEDGSGNKATSGEIRPTADLAGLGQILSRLESKLRSTDSYLTKDGMYGVEEEFRYGRLYNETDETTLATLRTKKEALVKGRPASTSTENSANKTSSVLKQQEAQVYDSVCQLLRLTEEIVSCFAPISFESQLLRKAWGSLTSFIMLYSPESARSELTESAQAQRPKITWVIRSVSPQEAAEEGIQAPLKPFAECPDCNSLKTYESKQAATNHLFSKHYGTRNYTAAEHLAIESIILTSMRMAQLRRTNNILKLVETVTGFLQKFHPKLLDMVEGLANVDQDEPNASFSFGLPSSLVIAFEHFFNFVTTASRVMPLMDRHFGKWTLENNDAWDDRMGKYMEFVKYLGWREEIALIDAQKDVILLIRTGTTSESVNYTAAGPQYITSAFLSSVLLRKVNGADGIVQLYANRASQLYLTTSLQKQYHIHHRPPRRRLLADIQALQEEVATMSEICSQQSNSLVEYWWNVDPETFQITSQSRRQQYDLESGVLHRCVGQLRADLDELKALQQRLRDLEDKARYRIEVLEEDNSKAIFVFTFVTAVFLPMSFVTSYLGMNTNDIRNMSNSQSTFWAVALPVTAVVVGLAVLAAYKGDSILEWLFDSRQRLKTTRRSGHTRQETPKSNQAGNNAQAAKISRSWRWVPGSPAQPIILVRGKELATYSPLGLAVFLGFHRPRDAHVDGVPLLSEVVCVIGPGTLAHRPWNPAKILD</sequence>
<comment type="subcellular location">
    <subcellularLocation>
        <location evidence="1">Membrane</location>
        <topology evidence="1">Multi-pass membrane protein</topology>
    </subcellularLocation>
</comment>
<feature type="compositionally biased region" description="Polar residues" evidence="5">
    <location>
        <begin position="1204"/>
        <end position="1213"/>
    </location>
</feature>
<dbReference type="OrthoDB" id="5430750at2759"/>
<dbReference type="GO" id="GO:0016020">
    <property type="term" value="C:membrane"/>
    <property type="evidence" value="ECO:0007669"/>
    <property type="project" value="UniProtKB-SubCell"/>
</dbReference>
<protein>
    <submittedName>
        <fullName evidence="7">Uncharacterized protein</fullName>
    </submittedName>
</protein>
<dbReference type="Gene3D" id="1.20.58.340">
    <property type="entry name" value="Magnesium transport protein CorA, transmembrane region"/>
    <property type="match status" value="1"/>
</dbReference>
<organism evidence="7 8">
    <name type="scientific">Aspergillus turcosus</name>
    <dbReference type="NCBI Taxonomy" id="1245748"/>
    <lineage>
        <taxon>Eukaryota</taxon>
        <taxon>Fungi</taxon>
        <taxon>Dikarya</taxon>
        <taxon>Ascomycota</taxon>
        <taxon>Pezizomycotina</taxon>
        <taxon>Eurotiomycetes</taxon>
        <taxon>Eurotiomycetidae</taxon>
        <taxon>Eurotiales</taxon>
        <taxon>Aspergillaceae</taxon>
        <taxon>Aspergillus</taxon>
        <taxon>Aspergillus subgen. Fumigati</taxon>
    </lineage>
</organism>
<evidence type="ECO:0000256" key="5">
    <source>
        <dbReference type="SAM" id="MobiDB-lite"/>
    </source>
</evidence>
<evidence type="ECO:0000313" key="7">
    <source>
        <dbReference type="EMBL" id="RLM01564.1"/>
    </source>
</evidence>
<dbReference type="InterPro" id="IPR045863">
    <property type="entry name" value="CorA_TM1_TM2"/>
</dbReference>
<feature type="region of interest" description="Disordered" evidence="5">
    <location>
        <begin position="1"/>
        <end position="53"/>
    </location>
</feature>
<dbReference type="STRING" id="1245748.A0A3R7FYU1"/>
<dbReference type="PANTHER" id="PTHR47685:SF1">
    <property type="entry name" value="MAGNESIUM TRANSPORT PROTEIN CORA"/>
    <property type="match status" value="1"/>
</dbReference>
<evidence type="ECO:0000313" key="8">
    <source>
        <dbReference type="Proteomes" id="UP000215289"/>
    </source>
</evidence>
<reference evidence="7 8" key="1">
    <citation type="submission" date="2018-08" db="EMBL/GenBank/DDBJ databases">
        <title>Draft genome sequences of two Aspergillus turcosus clinical strains isolated from bronchoalveolar lavage fluid: one azole-susceptible and the other azole-resistant.</title>
        <authorList>
            <person name="Parent-Michaud M."/>
            <person name="Dufresne P.J."/>
            <person name="Fournier E."/>
            <person name="Martineau C."/>
            <person name="Moreira S."/>
            <person name="Perkins V."/>
            <person name="De Repentigny L."/>
            <person name="Dufresne S.F."/>
        </authorList>
    </citation>
    <scope>NUCLEOTIDE SEQUENCE [LARGE SCALE GENOMIC DNA]</scope>
    <source>
        <strain evidence="7">HMR AF 1038</strain>
    </source>
</reference>
<feature type="compositionally biased region" description="Basic and acidic residues" evidence="5">
    <location>
        <begin position="432"/>
        <end position="441"/>
    </location>
</feature>
<feature type="region of interest" description="Disordered" evidence="5">
    <location>
        <begin position="414"/>
        <end position="464"/>
    </location>
</feature>
<accession>A0A3R7FYU1</accession>
<dbReference type="EMBL" id="NIDN02000004">
    <property type="protein sequence ID" value="RLM01564.1"/>
    <property type="molecule type" value="Genomic_DNA"/>
</dbReference>
<keyword evidence="4 6" id="KW-0472">Membrane</keyword>
<evidence type="ECO:0000256" key="1">
    <source>
        <dbReference type="ARBA" id="ARBA00004141"/>
    </source>
</evidence>
<feature type="transmembrane region" description="Helical" evidence="6">
    <location>
        <begin position="1154"/>
        <end position="1174"/>
    </location>
</feature>
<feature type="compositionally biased region" description="Basic and acidic residues" evidence="5">
    <location>
        <begin position="551"/>
        <end position="573"/>
    </location>
</feature>
<comment type="caution">
    <text evidence="7">The sequence shown here is derived from an EMBL/GenBank/DDBJ whole genome shotgun (WGS) entry which is preliminary data.</text>
</comment>
<feature type="region of interest" description="Disordered" evidence="5">
    <location>
        <begin position="492"/>
        <end position="575"/>
    </location>
</feature>
<feature type="region of interest" description="Disordered" evidence="5">
    <location>
        <begin position="1193"/>
        <end position="1213"/>
    </location>
</feature>
<dbReference type="PANTHER" id="PTHR47685">
    <property type="entry name" value="MAGNESIUM TRANSPORT PROTEIN CORA"/>
    <property type="match status" value="1"/>
</dbReference>
<evidence type="ECO:0000256" key="6">
    <source>
        <dbReference type="SAM" id="Phobius"/>
    </source>
</evidence>
<dbReference type="SUPFAM" id="SSF144083">
    <property type="entry name" value="Magnesium transport protein CorA, transmembrane region"/>
    <property type="match status" value="1"/>
</dbReference>
<dbReference type="InterPro" id="IPR050829">
    <property type="entry name" value="CorA_MIT"/>
</dbReference>
<proteinExistence type="predicted"/>
<keyword evidence="8" id="KW-1185">Reference proteome</keyword>
<feature type="transmembrane region" description="Helical" evidence="6">
    <location>
        <begin position="1116"/>
        <end position="1133"/>
    </location>
</feature>
<dbReference type="Proteomes" id="UP000215289">
    <property type="component" value="Unassembled WGS sequence"/>
</dbReference>
<evidence type="ECO:0000256" key="2">
    <source>
        <dbReference type="ARBA" id="ARBA00022692"/>
    </source>
</evidence>
<keyword evidence="2 6" id="KW-0812">Transmembrane</keyword>
<keyword evidence="3 6" id="KW-1133">Transmembrane helix</keyword>
<dbReference type="GO" id="GO:0046873">
    <property type="term" value="F:metal ion transmembrane transporter activity"/>
    <property type="evidence" value="ECO:0007669"/>
    <property type="project" value="InterPro"/>
</dbReference>
<dbReference type="InterPro" id="IPR002523">
    <property type="entry name" value="MgTranspt_CorA/ZnTranspt_ZntB"/>
</dbReference>
<name>A0A3R7FYU1_9EURO</name>
<dbReference type="Pfam" id="PF01544">
    <property type="entry name" value="CorA"/>
    <property type="match status" value="1"/>
</dbReference>